<dbReference type="PANTHER" id="PTHR14222">
    <property type="entry name" value="CONDENSIN"/>
    <property type="match status" value="1"/>
</dbReference>
<keyword evidence="9 10" id="KW-0131">Cell cycle</keyword>
<keyword evidence="15" id="KW-1185">Reference proteome</keyword>
<evidence type="ECO:0000256" key="2">
    <source>
        <dbReference type="ARBA" id="ARBA00004286"/>
    </source>
</evidence>
<dbReference type="InterPro" id="IPR032682">
    <property type="entry name" value="Cnd1_C"/>
</dbReference>
<dbReference type="SUPFAM" id="SSF48371">
    <property type="entry name" value="ARM repeat"/>
    <property type="match status" value="1"/>
</dbReference>
<evidence type="ECO:0000256" key="11">
    <source>
        <dbReference type="SAM" id="MobiDB-lite"/>
    </source>
</evidence>
<evidence type="ECO:0000256" key="1">
    <source>
        <dbReference type="ARBA" id="ARBA00004123"/>
    </source>
</evidence>
<feature type="region of interest" description="Disordered" evidence="11">
    <location>
        <begin position="838"/>
        <end position="876"/>
    </location>
</feature>
<proteinExistence type="inferred from homology"/>
<keyword evidence="7 10" id="KW-0226">DNA condensation</keyword>
<evidence type="ECO:0000256" key="9">
    <source>
        <dbReference type="ARBA" id="ARBA00023306"/>
    </source>
</evidence>
<comment type="subcellular location">
    <subcellularLocation>
        <location evidence="2">Chromosome</location>
    </subcellularLocation>
    <subcellularLocation>
        <location evidence="1">Nucleus</location>
    </subcellularLocation>
</comment>
<comment type="caution">
    <text evidence="14">The sequence shown here is derived from an EMBL/GenBank/DDBJ whole genome shotgun (WGS) entry which is preliminary data.</text>
</comment>
<dbReference type="InterPro" id="IPR016024">
    <property type="entry name" value="ARM-type_fold"/>
</dbReference>
<dbReference type="InterPro" id="IPR026971">
    <property type="entry name" value="CND1/NCAPD3"/>
</dbReference>
<dbReference type="PIRSF" id="PIRSF017127">
    <property type="entry name" value="Condensin_D2"/>
    <property type="match status" value="1"/>
</dbReference>
<evidence type="ECO:0000256" key="8">
    <source>
        <dbReference type="ARBA" id="ARBA00023242"/>
    </source>
</evidence>
<evidence type="ECO:0000256" key="7">
    <source>
        <dbReference type="ARBA" id="ARBA00023067"/>
    </source>
</evidence>
<feature type="domain" description="Condensin complex subunit 1 N-terminal" evidence="13">
    <location>
        <begin position="90"/>
        <end position="256"/>
    </location>
</feature>
<accession>A0ABR3QYL1</accession>
<evidence type="ECO:0000313" key="15">
    <source>
        <dbReference type="Proteomes" id="UP001521785"/>
    </source>
</evidence>
<evidence type="ECO:0000259" key="12">
    <source>
        <dbReference type="Pfam" id="PF12717"/>
    </source>
</evidence>
<evidence type="ECO:0000256" key="5">
    <source>
        <dbReference type="ARBA" id="ARBA00022618"/>
    </source>
</evidence>
<feature type="domain" description="Condensin complex subunit 1 C-terminal" evidence="12">
    <location>
        <begin position="1047"/>
        <end position="1206"/>
    </location>
</feature>
<comment type="similarity">
    <text evidence="3 10">Belongs to the CND1 (condensin subunit 1) family.</text>
</comment>
<evidence type="ECO:0000256" key="4">
    <source>
        <dbReference type="ARBA" id="ARBA00022454"/>
    </source>
</evidence>
<dbReference type="Proteomes" id="UP001521785">
    <property type="component" value="Unassembled WGS sequence"/>
</dbReference>
<dbReference type="InterPro" id="IPR024324">
    <property type="entry name" value="Condensin_cplx_su1_N"/>
</dbReference>
<feature type="region of interest" description="Disordered" evidence="11">
    <location>
        <begin position="481"/>
        <end position="504"/>
    </location>
</feature>
<protein>
    <recommendedName>
        <fullName evidence="10">Condensin complex subunit 1</fullName>
    </recommendedName>
</protein>
<evidence type="ECO:0000256" key="10">
    <source>
        <dbReference type="PIRNR" id="PIRNR017127"/>
    </source>
</evidence>
<dbReference type="Pfam" id="PF12717">
    <property type="entry name" value="Cnd1"/>
    <property type="match status" value="1"/>
</dbReference>
<dbReference type="InterPro" id="IPR007673">
    <property type="entry name" value="Condensin_cplx_su1"/>
</dbReference>
<keyword evidence="6 10" id="KW-0498">Mitosis</keyword>
<reference evidence="14 15" key="1">
    <citation type="submission" date="2024-02" db="EMBL/GenBank/DDBJ databases">
        <title>De novo assembly and annotation of 12 fungi associated with fruit tree decline syndrome in Ontario, Canada.</title>
        <authorList>
            <person name="Sulman M."/>
            <person name="Ellouze W."/>
            <person name="Ilyukhin E."/>
        </authorList>
    </citation>
    <scope>NUCLEOTIDE SEQUENCE [LARGE SCALE GENOMIC DNA]</scope>
    <source>
        <strain evidence="14 15">M42-189</strain>
    </source>
</reference>
<dbReference type="EMBL" id="JAKJXO020000013">
    <property type="protein sequence ID" value="KAL1597103.1"/>
    <property type="molecule type" value="Genomic_DNA"/>
</dbReference>
<evidence type="ECO:0000256" key="3">
    <source>
        <dbReference type="ARBA" id="ARBA00009606"/>
    </source>
</evidence>
<organism evidence="14 15">
    <name type="scientific">Paraconiothyrium brasiliense</name>
    <dbReference type="NCBI Taxonomy" id="300254"/>
    <lineage>
        <taxon>Eukaryota</taxon>
        <taxon>Fungi</taxon>
        <taxon>Dikarya</taxon>
        <taxon>Ascomycota</taxon>
        <taxon>Pezizomycotina</taxon>
        <taxon>Dothideomycetes</taxon>
        <taxon>Pleosporomycetidae</taxon>
        <taxon>Pleosporales</taxon>
        <taxon>Massarineae</taxon>
        <taxon>Didymosphaeriaceae</taxon>
        <taxon>Paraconiothyrium</taxon>
    </lineage>
</organism>
<dbReference type="PANTHER" id="PTHR14222:SF2">
    <property type="entry name" value="CONDENSIN COMPLEX SUBUNIT 1"/>
    <property type="match status" value="1"/>
</dbReference>
<sequence>MDSQADFDVNEAIKNYDSDPSEIATPDASRELQDFEHEPERLGEEIALLNAELNPIVDAITDSPEAITRSANFDTLQFLLKFSAQIPAATLGKVLDLVGSALATYAPVVHADIEAQDQDALKLHKKLLEMYGFLLRWTISAVETREALEKPTATVPAARGRGKGAKSKAAKDGTWDASAQLEAALNRISTVLRLDLSRIFVTTSERDTFIGLLTKPVYHMLENSEKTGRIKNNAIRNHSFRVLAMAVRNHGHAYNAQISITQDLFFYSHLSEAMADFLHIVAKEYNYPQLTEEVLKEISDKEFSSTDKKGPTSVSAFLIRISELLPDVVMKQMASLAKLVDNESYTLRMAMIDVCGQMIIMISKQTGDDSRSEVAKPKMDPFFDELEKRFLDINPYCRARVMQVYVKLCDLDQRLSKRRKKAAKYAAQSLMDKSSNVRRNAIKLISRLVETHPFTLFAEDQGLLSKERTERQLGEFDAEINALAPPEPEKASSGEQTLDESMLQDATQVEGAVPTQPKHPDEMNEEERLAVLKKIEMQEEARAEAERLDTLQKSRKYYDDMLKFIEVVDDAAEDVMQLLSAKNKSEVIEAMDFFVKINAYKIPNARNGIRRMLRLIWTKGNSDEGKGVQTHLIECYKDLFFVADPRFDRDHTDDYIKNNMISLTYGTTPAELTSLEQLLSMMMKQGMIKETVIQKLWATYAYQKKAISRTMRRGAIIVLGMLALAKPEIIVNEMELCLRIGLGELGRRDLSLARYTCIALRRISSPPGKQSDSTIPAKVAKLPNDHAVLVKLAAICEIVSDDKEWFGVAEQAISAIYVLSKHPDVLCSEILRRKTKHVFAPQAPSRPTSSGSGAGEPMDVDAPMTPPPEDVPQPKKQNPALALSQLLFIVGHVAIKQIVHLELCELEYKRRKAEKQTKTAPTPRTSLAAENPSPVKKGRKKSSTKDKTPAAEEVDELELMAGPSEDDITDHIAAIRERELLYGPDSLLSNFGPMVRDICLNNTSYNHPTLLAQAALCLAKLMCVSSEYCDKNLELLLTMMDRSKDAVVRSNLVIALADMAVCFNHLIDENESHLYRRLNDGDPSVKRTCLMTLTFLILAGQVKVKSELAKMAKCMEDSDDKIKDMARMFFTELATKDNAIYNQFIDMFSTLSADTGLDEDAFKKIIKTLAGYIEKDKHAKVLSKKLADRLPRADSEKEWNDIAFTLGQLQHKDEEITKLVAEGFKVVQASA</sequence>
<evidence type="ECO:0000256" key="6">
    <source>
        <dbReference type="ARBA" id="ARBA00022776"/>
    </source>
</evidence>
<dbReference type="Pfam" id="PF12922">
    <property type="entry name" value="Cnd1_N"/>
    <property type="match status" value="1"/>
</dbReference>
<dbReference type="InterPro" id="IPR011989">
    <property type="entry name" value="ARM-like"/>
</dbReference>
<comment type="function">
    <text evidence="10">Regulatory subunit of the condensin complex, a complex required for conversion of interphase chromatin into mitotic-like condense chromosomes. The condensin complex probably introduces positive supercoils into relaxed DNA in the presence of type I topoisomerases and converts nicked DNA into positive knotted forms in the presence of type II topoisomerases.</text>
</comment>
<dbReference type="Gene3D" id="1.25.10.10">
    <property type="entry name" value="Leucine-rich Repeat Variant"/>
    <property type="match status" value="2"/>
</dbReference>
<feature type="region of interest" description="Disordered" evidence="11">
    <location>
        <begin position="1"/>
        <end position="29"/>
    </location>
</feature>
<name>A0ABR3QYL1_9PLEO</name>
<gene>
    <name evidence="14" type="primary">cnd1</name>
    <name evidence="14" type="ORF">SLS60_008685</name>
</gene>
<evidence type="ECO:0000313" key="14">
    <source>
        <dbReference type="EMBL" id="KAL1597103.1"/>
    </source>
</evidence>
<feature type="region of interest" description="Disordered" evidence="11">
    <location>
        <begin position="911"/>
        <end position="954"/>
    </location>
</feature>
<evidence type="ECO:0000259" key="13">
    <source>
        <dbReference type="Pfam" id="PF12922"/>
    </source>
</evidence>
<keyword evidence="8" id="KW-0539">Nucleus</keyword>
<keyword evidence="5 10" id="KW-0132">Cell division</keyword>
<keyword evidence="4" id="KW-0158">Chromosome</keyword>